<keyword evidence="2" id="KW-1185">Reference proteome</keyword>
<reference evidence="1" key="1">
    <citation type="submission" date="2019-12" db="EMBL/GenBank/DDBJ databases">
        <title>Comparative genomics gives insights into the taxonomy of the Azoarcus-Aromatoleum group and reveals separate origins of nif in the plant-associated Azoarcus and non-plant-associated Aromatoleum sub-groups.</title>
        <authorList>
            <person name="Lafos M."/>
            <person name="Maluk M."/>
            <person name="Batista M."/>
            <person name="Junghare M."/>
            <person name="Carmona M."/>
            <person name="Faoro H."/>
            <person name="Cruz L.M."/>
            <person name="Battistoni F."/>
            <person name="De Souza E."/>
            <person name="Pedrosa F."/>
            <person name="Chen W.-M."/>
            <person name="Poole P.S."/>
            <person name="Dixon R.A."/>
            <person name="James E.K."/>
        </authorList>
    </citation>
    <scope>NUCLEOTIDE SEQUENCE</scope>
    <source>
        <strain evidence="1">LuFRes1</strain>
    </source>
</reference>
<gene>
    <name evidence="1" type="ORF">GO606_18205</name>
</gene>
<dbReference type="EMBL" id="WTVG01000080">
    <property type="protein sequence ID" value="NMG26606.1"/>
    <property type="molecule type" value="Genomic_DNA"/>
</dbReference>
<comment type="caution">
    <text evidence="1">The sequence shown here is derived from an EMBL/GenBank/DDBJ whole genome shotgun (WGS) entry which is preliminary data.</text>
</comment>
<protein>
    <recommendedName>
        <fullName evidence="3">Major capsid protein</fullName>
    </recommendedName>
</protein>
<dbReference type="Proteomes" id="UP000615989">
    <property type="component" value="Unassembled WGS sequence"/>
</dbReference>
<proteinExistence type="predicted"/>
<dbReference type="RefSeq" id="WP_169119925.1">
    <property type="nucleotide sequence ID" value="NZ_WTVG02000039.1"/>
</dbReference>
<evidence type="ECO:0008006" key="3">
    <source>
        <dbReference type="Google" id="ProtNLM"/>
    </source>
</evidence>
<accession>A0ABX1PS28</accession>
<organism evidence="1 2">
    <name type="scientific">Aromatoleum anaerobium</name>
    <dbReference type="NCBI Taxonomy" id="182180"/>
    <lineage>
        <taxon>Bacteria</taxon>
        <taxon>Pseudomonadati</taxon>
        <taxon>Pseudomonadota</taxon>
        <taxon>Betaproteobacteria</taxon>
        <taxon>Rhodocyclales</taxon>
        <taxon>Rhodocyclaceae</taxon>
        <taxon>Aromatoleum</taxon>
    </lineage>
</organism>
<evidence type="ECO:0000313" key="2">
    <source>
        <dbReference type="Proteomes" id="UP000615989"/>
    </source>
</evidence>
<name>A0ABX1PS28_9RHOO</name>
<evidence type="ECO:0000313" key="1">
    <source>
        <dbReference type="EMBL" id="NMG26606.1"/>
    </source>
</evidence>
<sequence>MPYTGKLDDLSEHPVKEVINKVLKNDAKKAFDVAAHAQFNATPLRVVPTAGTATDAVTLTTNGTATATNNVALGKEHVKAIVDLMKERNIPAYVGDDYMALAHPSTFRPFKNELEAVHQYVDQGFQMILNGEIGRYESTRFAEQTNIAKAGFTNAQSNWAFFFGADTVAEGVAVPEEIRGKIPTDYGRSRGIAWYFLGGYGLVHTQAAQGRVIKWDSAA</sequence>